<dbReference type="PRINTS" id="PR00625">
    <property type="entry name" value="JDOMAIN"/>
</dbReference>
<protein>
    <recommendedName>
        <fullName evidence="1">J domain-containing protein</fullName>
    </recommendedName>
</protein>
<dbReference type="SUPFAM" id="SSF46565">
    <property type="entry name" value="Chaperone J-domain"/>
    <property type="match status" value="1"/>
</dbReference>
<sequence length="170" mass="19521">MDKNTCLSILGLEGNASPEEIKKAYKKMALKYHPDRQEQTLSDEEKKNAEEKFKQVSEAYELLMNPEKFNNFNNGPHGFGGFVDPSELFNQIFRDMNMNQGNPFSNMQGFHVNFNNPGFNNNVMRSSSVFFINGQRIEKVSETVNGVTHEHTIIGQTMPNAFQNIRFNFQ</sequence>
<dbReference type="AlphaFoldDB" id="A0A6C0H3H8"/>
<evidence type="ECO:0000259" key="1">
    <source>
        <dbReference type="PROSITE" id="PS50076"/>
    </source>
</evidence>
<dbReference type="EMBL" id="MN739863">
    <property type="protein sequence ID" value="QHT75088.1"/>
    <property type="molecule type" value="Genomic_DNA"/>
</dbReference>
<dbReference type="Gene3D" id="1.10.287.110">
    <property type="entry name" value="DnaJ domain"/>
    <property type="match status" value="1"/>
</dbReference>
<reference evidence="2" key="1">
    <citation type="journal article" date="2020" name="Nature">
        <title>Giant virus diversity and host interactions through global metagenomics.</title>
        <authorList>
            <person name="Schulz F."/>
            <person name="Roux S."/>
            <person name="Paez-Espino D."/>
            <person name="Jungbluth S."/>
            <person name="Walsh D.A."/>
            <person name="Denef V.J."/>
            <person name="McMahon K.D."/>
            <person name="Konstantinidis K.T."/>
            <person name="Eloe-Fadrosh E.A."/>
            <person name="Kyrpides N.C."/>
            <person name="Woyke T."/>
        </authorList>
    </citation>
    <scope>NUCLEOTIDE SEQUENCE</scope>
    <source>
        <strain evidence="2">GVMAG-M-3300023179-63</strain>
    </source>
</reference>
<dbReference type="SMART" id="SM00271">
    <property type="entry name" value="DnaJ"/>
    <property type="match status" value="1"/>
</dbReference>
<dbReference type="Pfam" id="PF00226">
    <property type="entry name" value="DnaJ"/>
    <property type="match status" value="1"/>
</dbReference>
<feature type="domain" description="J" evidence="1">
    <location>
        <begin position="5"/>
        <end position="68"/>
    </location>
</feature>
<name>A0A6C0H3H8_9ZZZZ</name>
<dbReference type="PANTHER" id="PTHR24074">
    <property type="entry name" value="CO-CHAPERONE PROTEIN DJLA"/>
    <property type="match status" value="1"/>
</dbReference>
<dbReference type="PROSITE" id="PS50076">
    <property type="entry name" value="DNAJ_2"/>
    <property type="match status" value="1"/>
</dbReference>
<accession>A0A6C0H3H8</accession>
<proteinExistence type="predicted"/>
<evidence type="ECO:0000313" key="2">
    <source>
        <dbReference type="EMBL" id="QHT75088.1"/>
    </source>
</evidence>
<organism evidence="2">
    <name type="scientific">viral metagenome</name>
    <dbReference type="NCBI Taxonomy" id="1070528"/>
    <lineage>
        <taxon>unclassified sequences</taxon>
        <taxon>metagenomes</taxon>
        <taxon>organismal metagenomes</taxon>
    </lineage>
</organism>
<dbReference type="InterPro" id="IPR050817">
    <property type="entry name" value="DjlA_DnaK_co-chaperone"/>
</dbReference>
<dbReference type="InterPro" id="IPR001623">
    <property type="entry name" value="DnaJ_domain"/>
</dbReference>
<dbReference type="CDD" id="cd06257">
    <property type="entry name" value="DnaJ"/>
    <property type="match status" value="1"/>
</dbReference>
<dbReference type="InterPro" id="IPR036869">
    <property type="entry name" value="J_dom_sf"/>
</dbReference>